<accession>A0A9P4USS6</accession>
<sequence length="289" mass="33480">MVKTEVEYKILEEHQFELWMEDLKFANEEALLGVLFLILSNLKDLRLGTSSLQHFAFLKNLLENPGKNLAWRDEPLRSSRLYTDILAGHIAPRLVSLDLPCRWSGYGMTTRHTRLSGDALTMYHCLRHLAVPYSVVFGQGSAFLNERQLPVSNLPKSIQTLVITDAERHRDALDFIAKLLDRKHEFRSLKEVKIFIISTPKLSMRRWLAQSECARVEQFSGSLGVNVRIRFPEMSWLGFHSLEANGQPWRYTEEELIHMEQGFCTRVKHAGETLGWERFKVEDVPIEQV</sequence>
<proteinExistence type="predicted"/>
<dbReference type="EMBL" id="ML996359">
    <property type="protein sequence ID" value="KAF2727062.1"/>
    <property type="molecule type" value="Genomic_DNA"/>
</dbReference>
<organism evidence="1 2">
    <name type="scientific">Polyplosphaeria fusca</name>
    <dbReference type="NCBI Taxonomy" id="682080"/>
    <lineage>
        <taxon>Eukaryota</taxon>
        <taxon>Fungi</taxon>
        <taxon>Dikarya</taxon>
        <taxon>Ascomycota</taxon>
        <taxon>Pezizomycotina</taxon>
        <taxon>Dothideomycetes</taxon>
        <taxon>Pleosporomycetidae</taxon>
        <taxon>Pleosporales</taxon>
        <taxon>Tetraplosphaeriaceae</taxon>
        <taxon>Polyplosphaeria</taxon>
    </lineage>
</organism>
<keyword evidence="2" id="KW-1185">Reference proteome</keyword>
<comment type="caution">
    <text evidence="1">The sequence shown here is derived from an EMBL/GenBank/DDBJ whole genome shotgun (WGS) entry which is preliminary data.</text>
</comment>
<protein>
    <submittedName>
        <fullName evidence="1">Uncharacterized protein</fullName>
    </submittedName>
</protein>
<dbReference type="Proteomes" id="UP000799444">
    <property type="component" value="Unassembled WGS sequence"/>
</dbReference>
<evidence type="ECO:0000313" key="2">
    <source>
        <dbReference type="Proteomes" id="UP000799444"/>
    </source>
</evidence>
<dbReference type="AlphaFoldDB" id="A0A9P4USS6"/>
<gene>
    <name evidence="1" type="ORF">EJ04DRAFT_582300</name>
</gene>
<evidence type="ECO:0000313" key="1">
    <source>
        <dbReference type="EMBL" id="KAF2727062.1"/>
    </source>
</evidence>
<reference evidence="1" key="1">
    <citation type="journal article" date="2020" name="Stud. Mycol.">
        <title>101 Dothideomycetes genomes: a test case for predicting lifestyles and emergence of pathogens.</title>
        <authorList>
            <person name="Haridas S."/>
            <person name="Albert R."/>
            <person name="Binder M."/>
            <person name="Bloem J."/>
            <person name="Labutti K."/>
            <person name="Salamov A."/>
            <person name="Andreopoulos B."/>
            <person name="Baker S."/>
            <person name="Barry K."/>
            <person name="Bills G."/>
            <person name="Bluhm B."/>
            <person name="Cannon C."/>
            <person name="Castanera R."/>
            <person name="Culley D."/>
            <person name="Daum C."/>
            <person name="Ezra D."/>
            <person name="Gonzalez J."/>
            <person name="Henrissat B."/>
            <person name="Kuo A."/>
            <person name="Liang C."/>
            <person name="Lipzen A."/>
            <person name="Lutzoni F."/>
            <person name="Magnuson J."/>
            <person name="Mondo S."/>
            <person name="Nolan M."/>
            <person name="Ohm R."/>
            <person name="Pangilinan J."/>
            <person name="Park H.-J."/>
            <person name="Ramirez L."/>
            <person name="Alfaro M."/>
            <person name="Sun H."/>
            <person name="Tritt A."/>
            <person name="Yoshinaga Y."/>
            <person name="Zwiers L.-H."/>
            <person name="Turgeon B."/>
            <person name="Goodwin S."/>
            <person name="Spatafora J."/>
            <person name="Crous P."/>
            <person name="Grigoriev I."/>
        </authorList>
    </citation>
    <scope>NUCLEOTIDE SEQUENCE</scope>
    <source>
        <strain evidence="1">CBS 125425</strain>
    </source>
</reference>
<name>A0A9P4USS6_9PLEO</name>